<organism evidence="2 3">
    <name type="scientific">Blumeria graminis f. sp. hordei (strain DH14)</name>
    <name type="common">Barley powdery mildew</name>
    <name type="synonym">Oidium monilioides f. sp. hordei</name>
    <dbReference type="NCBI Taxonomy" id="546991"/>
    <lineage>
        <taxon>Eukaryota</taxon>
        <taxon>Fungi</taxon>
        <taxon>Dikarya</taxon>
        <taxon>Ascomycota</taxon>
        <taxon>Pezizomycotina</taxon>
        <taxon>Leotiomycetes</taxon>
        <taxon>Erysiphales</taxon>
        <taxon>Erysiphaceae</taxon>
        <taxon>Blumeria</taxon>
        <taxon>Blumeria hordei</taxon>
    </lineage>
</organism>
<feature type="signal peptide" evidence="1">
    <location>
        <begin position="1"/>
        <end position="21"/>
    </location>
</feature>
<keyword evidence="3" id="KW-1185">Reference proteome</keyword>
<dbReference type="OrthoDB" id="10517996at2759"/>
<proteinExistence type="predicted"/>
<reference evidence="2 3" key="1">
    <citation type="journal article" date="2010" name="Science">
        <title>Genome expansion and gene loss in powdery mildew fungi reveal tradeoffs in extreme parasitism.</title>
        <authorList>
            <person name="Spanu P.D."/>
            <person name="Abbott J.C."/>
            <person name="Amselem J."/>
            <person name="Burgis T.A."/>
            <person name="Soanes D.M."/>
            <person name="Stueber K."/>
            <person name="Ver Loren van Themaat E."/>
            <person name="Brown J.K.M."/>
            <person name="Butcher S.A."/>
            <person name="Gurr S.J."/>
            <person name="Lebrun M.-H."/>
            <person name="Ridout C.J."/>
            <person name="Schulze-Lefert P."/>
            <person name="Talbot N.J."/>
            <person name="Ahmadinejad N."/>
            <person name="Ametz C."/>
            <person name="Barton G.R."/>
            <person name="Benjdia M."/>
            <person name="Bidzinski P."/>
            <person name="Bindschedler L.V."/>
            <person name="Both M."/>
            <person name="Brewer M.T."/>
            <person name="Cadle-Davidson L."/>
            <person name="Cadle-Davidson M.M."/>
            <person name="Collemare J."/>
            <person name="Cramer R."/>
            <person name="Frenkel O."/>
            <person name="Godfrey D."/>
            <person name="Harriman J."/>
            <person name="Hoede C."/>
            <person name="King B.C."/>
            <person name="Klages S."/>
            <person name="Kleemann J."/>
            <person name="Knoll D."/>
            <person name="Koti P.S."/>
            <person name="Kreplak J."/>
            <person name="Lopez-Ruiz F.J."/>
            <person name="Lu X."/>
            <person name="Maekawa T."/>
            <person name="Mahanil S."/>
            <person name="Micali C."/>
            <person name="Milgroom M.G."/>
            <person name="Montana G."/>
            <person name="Noir S."/>
            <person name="O'Connell R.J."/>
            <person name="Oberhaensli S."/>
            <person name="Parlange F."/>
            <person name="Pedersen C."/>
            <person name="Quesneville H."/>
            <person name="Reinhardt R."/>
            <person name="Rott M."/>
            <person name="Sacristan S."/>
            <person name="Schmidt S.M."/>
            <person name="Schoen M."/>
            <person name="Skamnioti P."/>
            <person name="Sommer H."/>
            <person name="Stephens A."/>
            <person name="Takahara H."/>
            <person name="Thordal-Christensen H."/>
            <person name="Vigouroux M."/>
            <person name="Wessling R."/>
            <person name="Wicker T."/>
            <person name="Panstruga R."/>
        </authorList>
    </citation>
    <scope>NUCLEOTIDE SEQUENCE [LARGE SCALE GENOMIC DNA]</scope>
    <source>
        <strain evidence="2">DH14</strain>
    </source>
</reference>
<dbReference type="EMBL" id="CAUH01005031">
    <property type="protein sequence ID" value="CCU81413.1"/>
    <property type="molecule type" value="Genomic_DNA"/>
</dbReference>
<accession>N1JDW1</accession>
<evidence type="ECO:0000313" key="3">
    <source>
        <dbReference type="Proteomes" id="UP000015441"/>
    </source>
</evidence>
<name>N1JDW1_BLUG1</name>
<feature type="chain" id="PRO_5004106585" evidence="1">
    <location>
        <begin position="22"/>
        <end position="124"/>
    </location>
</feature>
<dbReference type="Proteomes" id="UP000015441">
    <property type="component" value="Unassembled WGS sequence"/>
</dbReference>
<protein>
    <submittedName>
        <fullName evidence="2">Putative candidate secreted effector protein</fullName>
    </submittedName>
</protein>
<sequence>MKLQTITQLIAFLCLSPTFSAAQDYKCGNQKIKSKDIKKGLKNLATPSLTLQKTVIQSLYFGNGQTCYIANIPLSNYNGERGRLPPYYLVVDGDDKFLGVVMYENRIYTQCTPHAPEIIYQYSN</sequence>
<evidence type="ECO:0000313" key="2">
    <source>
        <dbReference type="EMBL" id="CCU81413.1"/>
    </source>
</evidence>
<comment type="caution">
    <text evidence="2">The sequence shown here is derived from an EMBL/GenBank/DDBJ whole genome shotgun (WGS) entry which is preliminary data.</text>
</comment>
<evidence type="ECO:0000256" key="1">
    <source>
        <dbReference type="SAM" id="SignalP"/>
    </source>
</evidence>
<keyword evidence="1" id="KW-0732">Signal</keyword>
<dbReference type="AlphaFoldDB" id="N1JDW1"/>
<gene>
    <name evidence="2" type="ORF">BGHDH14_bgh05102</name>
</gene>
<dbReference type="InParanoid" id="N1JDW1"/>
<dbReference type="HOGENOM" id="CLU_2003526_0_0_1"/>